<dbReference type="InterPro" id="IPR009003">
    <property type="entry name" value="Peptidase_S1_PA"/>
</dbReference>
<gene>
    <name evidence="1" type="ORF">WA1_24480</name>
</gene>
<evidence type="ECO:0008006" key="3">
    <source>
        <dbReference type="Google" id="ProtNLM"/>
    </source>
</evidence>
<dbReference type="STRING" id="128403.WA1_24480"/>
<keyword evidence="2" id="KW-1185">Reference proteome</keyword>
<dbReference type="OrthoDB" id="449254at2"/>
<dbReference type="SUPFAM" id="SSF50494">
    <property type="entry name" value="Trypsin-like serine proteases"/>
    <property type="match status" value="1"/>
</dbReference>
<dbReference type="InterPro" id="IPR043504">
    <property type="entry name" value="Peptidase_S1_PA_chymotrypsin"/>
</dbReference>
<evidence type="ECO:0000313" key="1">
    <source>
        <dbReference type="EMBL" id="KYC40787.1"/>
    </source>
</evidence>
<reference evidence="1 2" key="1">
    <citation type="journal article" date="2013" name="Genome Biol. Evol.">
        <title>Genomes of Stigonematalean cyanobacteria (subsection V) and the evolution of oxygenic photosynthesis from prokaryotes to plastids.</title>
        <authorList>
            <person name="Dagan T."/>
            <person name="Roettger M."/>
            <person name="Stucken K."/>
            <person name="Landan G."/>
            <person name="Koch R."/>
            <person name="Major P."/>
            <person name="Gould S.B."/>
            <person name="Goremykin V.V."/>
            <person name="Rippka R."/>
            <person name="Tandeau de Marsac N."/>
            <person name="Gugger M."/>
            <person name="Lockhart P.J."/>
            <person name="Allen J.F."/>
            <person name="Brune I."/>
            <person name="Maus I."/>
            <person name="Puhler A."/>
            <person name="Martin W.F."/>
        </authorList>
    </citation>
    <scope>NUCLEOTIDE SEQUENCE [LARGE SCALE GENOMIC DNA]</scope>
    <source>
        <strain evidence="1 2">PCC 7110</strain>
    </source>
</reference>
<evidence type="ECO:0000313" key="2">
    <source>
        <dbReference type="Proteomes" id="UP000076925"/>
    </source>
</evidence>
<organism evidence="1 2">
    <name type="scientific">Scytonema hofmannii PCC 7110</name>
    <dbReference type="NCBI Taxonomy" id="128403"/>
    <lineage>
        <taxon>Bacteria</taxon>
        <taxon>Bacillati</taxon>
        <taxon>Cyanobacteriota</taxon>
        <taxon>Cyanophyceae</taxon>
        <taxon>Nostocales</taxon>
        <taxon>Scytonemataceae</taxon>
        <taxon>Scytonema</taxon>
    </lineage>
</organism>
<sequence length="65" mass="7235">MSGGPLLNRNGELIGINGKSKYPLGGIEAFIFTNGMMPSEQQFLQMEALSWAIPITNFQQRFGRM</sequence>
<proteinExistence type="predicted"/>
<dbReference type="Gene3D" id="2.40.10.10">
    <property type="entry name" value="Trypsin-like serine proteases"/>
    <property type="match status" value="1"/>
</dbReference>
<comment type="caution">
    <text evidence="1">The sequence shown here is derived from an EMBL/GenBank/DDBJ whole genome shotgun (WGS) entry which is preliminary data.</text>
</comment>
<dbReference type="AlphaFoldDB" id="A0A139X7V6"/>
<name>A0A139X7V6_9CYAN</name>
<dbReference type="Proteomes" id="UP000076925">
    <property type="component" value="Unassembled WGS sequence"/>
</dbReference>
<accession>A0A139X7V6</accession>
<dbReference type="EMBL" id="ANNX02000026">
    <property type="protein sequence ID" value="KYC40787.1"/>
    <property type="molecule type" value="Genomic_DNA"/>
</dbReference>
<protein>
    <recommendedName>
        <fullName evidence="3">Serine protease</fullName>
    </recommendedName>
</protein>